<comment type="caution">
    <text evidence="1">The sequence shown here is derived from an EMBL/GenBank/DDBJ whole genome shotgun (WGS) entry which is preliminary data.</text>
</comment>
<protein>
    <submittedName>
        <fullName evidence="1">Uncharacterized protein</fullName>
    </submittedName>
</protein>
<accession>A0AAV7WKW6</accession>
<keyword evidence="2" id="KW-1185">Reference proteome</keyword>
<sequence>MDLEGSFVGDGYSSADSVGAISSGDLVAVRDGNGDGDVRGRGVVPPGFGQEGYVWGGAVEQVPEFDGVLSCGACVEEDAVQVVCVGFCWLRCSVAGEVAGAAGKRSFGVLRAGLEALCGGARVEGEEFAGRVTKAWGAGARGPGGVALGAVQARPAQTGLPLACPLRAATARTRSASH</sequence>
<dbReference type="AlphaFoldDB" id="A0AAV7WKW6"/>
<gene>
    <name evidence="1" type="ORF">NDU88_000939</name>
</gene>
<evidence type="ECO:0000313" key="1">
    <source>
        <dbReference type="EMBL" id="KAJ1213301.1"/>
    </source>
</evidence>
<evidence type="ECO:0000313" key="2">
    <source>
        <dbReference type="Proteomes" id="UP001066276"/>
    </source>
</evidence>
<proteinExistence type="predicted"/>
<organism evidence="1 2">
    <name type="scientific">Pleurodeles waltl</name>
    <name type="common">Iberian ribbed newt</name>
    <dbReference type="NCBI Taxonomy" id="8319"/>
    <lineage>
        <taxon>Eukaryota</taxon>
        <taxon>Metazoa</taxon>
        <taxon>Chordata</taxon>
        <taxon>Craniata</taxon>
        <taxon>Vertebrata</taxon>
        <taxon>Euteleostomi</taxon>
        <taxon>Amphibia</taxon>
        <taxon>Batrachia</taxon>
        <taxon>Caudata</taxon>
        <taxon>Salamandroidea</taxon>
        <taxon>Salamandridae</taxon>
        <taxon>Pleurodelinae</taxon>
        <taxon>Pleurodeles</taxon>
    </lineage>
</organism>
<reference evidence="1" key="1">
    <citation type="journal article" date="2022" name="bioRxiv">
        <title>Sequencing and chromosome-scale assembly of the giantPleurodeles waltlgenome.</title>
        <authorList>
            <person name="Brown T."/>
            <person name="Elewa A."/>
            <person name="Iarovenko S."/>
            <person name="Subramanian E."/>
            <person name="Araus A.J."/>
            <person name="Petzold A."/>
            <person name="Susuki M."/>
            <person name="Suzuki K.-i.T."/>
            <person name="Hayashi T."/>
            <person name="Toyoda A."/>
            <person name="Oliveira C."/>
            <person name="Osipova E."/>
            <person name="Leigh N.D."/>
            <person name="Simon A."/>
            <person name="Yun M.H."/>
        </authorList>
    </citation>
    <scope>NUCLEOTIDE SEQUENCE</scope>
    <source>
        <strain evidence="1">20211129_DDA</strain>
        <tissue evidence="1">Liver</tissue>
    </source>
</reference>
<dbReference type="Proteomes" id="UP001066276">
    <property type="component" value="Chromosome 1_1"/>
</dbReference>
<name>A0AAV7WKW6_PLEWA</name>
<dbReference type="EMBL" id="JANPWB010000001">
    <property type="protein sequence ID" value="KAJ1213301.1"/>
    <property type="molecule type" value="Genomic_DNA"/>
</dbReference>